<dbReference type="InterPro" id="IPR006143">
    <property type="entry name" value="RND_pump_MFP"/>
</dbReference>
<evidence type="ECO:0000256" key="2">
    <source>
        <dbReference type="SAM" id="Coils"/>
    </source>
</evidence>
<evidence type="ECO:0000259" key="3">
    <source>
        <dbReference type="Pfam" id="PF25954"/>
    </source>
</evidence>
<gene>
    <name evidence="6" type="ORF">DS837_28460</name>
</gene>
<dbReference type="Pfam" id="PF25954">
    <property type="entry name" value="Beta-barrel_RND_2"/>
    <property type="match status" value="1"/>
</dbReference>
<sequence length="375" mass="39534">MPWSSGFGSSGFGSSGFWSSGSAIVAGLLLLGCEQPVPPPAEATLIRALPVQVSQFDRTAALTGEIQARHESNLGFRVGGKVVERLVDVGQTVTSGQLLARLDNQDQTNALRSAESDVAAAQAAVEQSRTQEERQRSLLANGFTTRVQYDNAQKRYQQAQAELNSAEAQLGSARDTLSYTELRADRDGVITAKTAEPGQVVAVGQTVLRLADPGEREAVFQVPGASIRLEGREGLPTVEVRLVNDAKTVTEGTIREVSPGVDPVTRTYTVKVSLPNAPDAFLLGSSVVGRAKLPARPVVNLPSSALFQTENGDPAVWVVARPADTVSLRPVSVLQYDTGTVTVSSGLDNGDLVVVGGVQKLRPDQKVTIKPGSGA</sequence>
<protein>
    <submittedName>
        <fullName evidence="6">Efflux RND transporter periplasmic adaptor subunit</fullName>
    </submittedName>
</protein>
<dbReference type="InterPro" id="IPR058627">
    <property type="entry name" value="MdtA-like_C"/>
</dbReference>
<comment type="similarity">
    <text evidence="1">Belongs to the membrane fusion protein (MFP) (TC 8.A.1) family.</text>
</comment>
<dbReference type="Pfam" id="PF25973">
    <property type="entry name" value="BSH_CzcB"/>
    <property type="match status" value="1"/>
</dbReference>
<comment type="caution">
    <text evidence="6">The sequence shown here is derived from an EMBL/GenBank/DDBJ whole genome shotgun (WGS) entry which is preliminary data.</text>
</comment>
<reference evidence="6 7" key="1">
    <citation type="submission" date="2018-07" db="EMBL/GenBank/DDBJ databases">
        <title>Genome sequence of Roseomonas fauriae ATCC 49958.</title>
        <authorList>
            <person name="Sant'Anna F.H."/>
            <person name="Baldani J.I."/>
            <person name="Zilli J.E."/>
            <person name="Reis V.M."/>
            <person name="Hartmann A."/>
            <person name="Cruz L."/>
            <person name="de Souza E.M."/>
            <person name="de Oliveira Pedrosa F."/>
            <person name="Passaglia L.M.P."/>
        </authorList>
    </citation>
    <scope>NUCLEOTIDE SEQUENCE [LARGE SCALE GENOMIC DNA]</scope>
    <source>
        <strain evidence="6 7">ATCC 49958</strain>
    </source>
</reference>
<dbReference type="Gene3D" id="2.40.50.100">
    <property type="match status" value="1"/>
</dbReference>
<dbReference type="GO" id="GO:1990281">
    <property type="term" value="C:efflux pump complex"/>
    <property type="evidence" value="ECO:0007669"/>
    <property type="project" value="TreeGrafter"/>
</dbReference>
<evidence type="ECO:0000259" key="4">
    <source>
        <dbReference type="Pfam" id="PF25967"/>
    </source>
</evidence>
<dbReference type="InterPro" id="IPR058792">
    <property type="entry name" value="Beta-barrel_RND_2"/>
</dbReference>
<dbReference type="PANTHER" id="PTHR30469">
    <property type="entry name" value="MULTIDRUG RESISTANCE PROTEIN MDTA"/>
    <property type="match status" value="1"/>
</dbReference>
<dbReference type="Gene3D" id="2.40.420.20">
    <property type="match status" value="1"/>
</dbReference>
<feature type="domain" description="CzcB-like barrel-sandwich hybrid" evidence="5">
    <location>
        <begin position="77"/>
        <end position="212"/>
    </location>
</feature>
<dbReference type="Proteomes" id="UP000476837">
    <property type="component" value="Unassembled WGS sequence"/>
</dbReference>
<dbReference type="NCBIfam" id="TIGR01730">
    <property type="entry name" value="RND_mfp"/>
    <property type="match status" value="1"/>
</dbReference>
<dbReference type="Gene3D" id="2.40.30.170">
    <property type="match status" value="1"/>
</dbReference>
<evidence type="ECO:0000313" key="6">
    <source>
        <dbReference type="EMBL" id="KAA0678014.1"/>
    </source>
</evidence>
<organism evidence="6 7">
    <name type="scientific">Azospirillum brasilense</name>
    <dbReference type="NCBI Taxonomy" id="192"/>
    <lineage>
        <taxon>Bacteria</taxon>
        <taxon>Pseudomonadati</taxon>
        <taxon>Pseudomonadota</taxon>
        <taxon>Alphaproteobacteria</taxon>
        <taxon>Rhodospirillales</taxon>
        <taxon>Azospirillaceae</taxon>
        <taxon>Azospirillum</taxon>
    </lineage>
</organism>
<feature type="domain" description="Multidrug resistance protein MdtA-like C-terminal permuted SH3" evidence="4">
    <location>
        <begin position="298"/>
        <end position="360"/>
    </location>
</feature>
<dbReference type="PANTHER" id="PTHR30469:SF38">
    <property type="entry name" value="HLYD FAMILY SECRETION PROTEIN"/>
    <property type="match status" value="1"/>
</dbReference>
<dbReference type="AlphaFoldDB" id="A0A6L3AS64"/>
<feature type="coiled-coil region" evidence="2">
    <location>
        <begin position="104"/>
        <end position="176"/>
    </location>
</feature>
<name>A0A6L3AS64_AZOBR</name>
<dbReference type="InterPro" id="IPR058647">
    <property type="entry name" value="BSH_CzcB-like"/>
</dbReference>
<dbReference type="EMBL" id="QOKV01000030">
    <property type="protein sequence ID" value="KAA0678014.1"/>
    <property type="molecule type" value="Genomic_DNA"/>
</dbReference>
<evidence type="ECO:0000256" key="1">
    <source>
        <dbReference type="ARBA" id="ARBA00009477"/>
    </source>
</evidence>
<evidence type="ECO:0000259" key="5">
    <source>
        <dbReference type="Pfam" id="PF25973"/>
    </source>
</evidence>
<dbReference type="Pfam" id="PF25967">
    <property type="entry name" value="RND-MFP_C"/>
    <property type="match status" value="1"/>
</dbReference>
<dbReference type="Gene3D" id="1.10.287.470">
    <property type="entry name" value="Helix hairpin bin"/>
    <property type="match status" value="1"/>
</dbReference>
<proteinExistence type="inferred from homology"/>
<accession>A0A6L3AS64</accession>
<dbReference type="GO" id="GO:0015562">
    <property type="term" value="F:efflux transmembrane transporter activity"/>
    <property type="evidence" value="ECO:0007669"/>
    <property type="project" value="TreeGrafter"/>
</dbReference>
<keyword evidence="2" id="KW-0175">Coiled coil</keyword>
<feature type="domain" description="CusB-like beta-barrel" evidence="3">
    <location>
        <begin position="237"/>
        <end position="277"/>
    </location>
</feature>
<evidence type="ECO:0000313" key="7">
    <source>
        <dbReference type="Proteomes" id="UP000476837"/>
    </source>
</evidence>
<dbReference type="SUPFAM" id="SSF111369">
    <property type="entry name" value="HlyD-like secretion proteins"/>
    <property type="match status" value="1"/>
</dbReference>